<dbReference type="SUPFAM" id="SSF53223">
    <property type="entry name" value="Aminoacid dehydrogenase-like, N-terminal domain"/>
    <property type="match status" value="1"/>
</dbReference>
<reference evidence="7 8" key="1">
    <citation type="submission" date="2015-10" db="EMBL/GenBank/DDBJ databases">
        <title>Draft genome sequence of Streptomyces sp. RV15, isolated from a marine sponge.</title>
        <authorList>
            <person name="Ruckert C."/>
            <person name="Abdelmohsen U.R."/>
            <person name="Winkler A."/>
            <person name="Hentschel U."/>
            <person name="Kalinowski J."/>
            <person name="Kampfer P."/>
            <person name="Glaeser S."/>
        </authorList>
    </citation>
    <scope>NUCLEOTIDE SEQUENCE [LARGE SCALE GENOMIC DNA]</scope>
    <source>
        <strain evidence="7 8">RV15</strain>
    </source>
</reference>
<dbReference type="SUPFAM" id="SSF51735">
    <property type="entry name" value="NAD(P)-binding Rossmann-fold domains"/>
    <property type="match status" value="1"/>
</dbReference>
<dbReference type="Gene3D" id="3.40.50.10860">
    <property type="entry name" value="Leucine Dehydrogenase, chain A, domain 1"/>
    <property type="match status" value="1"/>
</dbReference>
<evidence type="ECO:0000313" key="8">
    <source>
        <dbReference type="Proteomes" id="UP000053260"/>
    </source>
</evidence>
<dbReference type="Pfam" id="PF02812">
    <property type="entry name" value="ELFV_dehydrog_N"/>
    <property type="match status" value="1"/>
</dbReference>
<proteinExistence type="inferred from homology"/>
<evidence type="ECO:0000313" key="7">
    <source>
        <dbReference type="EMBL" id="KUO19335.1"/>
    </source>
</evidence>
<dbReference type="CDD" id="cd01076">
    <property type="entry name" value="NAD_bind_1_Glu_DH"/>
    <property type="match status" value="1"/>
</dbReference>
<evidence type="ECO:0000256" key="5">
    <source>
        <dbReference type="PIRSR" id="PIRSR000185-3"/>
    </source>
</evidence>
<comment type="caution">
    <text evidence="7">The sequence shown here is derived from an EMBL/GenBank/DDBJ whole genome shotgun (WGS) entry which is preliminary data.</text>
</comment>
<evidence type="ECO:0000256" key="1">
    <source>
        <dbReference type="ARBA" id="ARBA00006382"/>
    </source>
</evidence>
<dbReference type="Gene3D" id="3.40.50.720">
    <property type="entry name" value="NAD(P)-binding Rossmann-like Domain"/>
    <property type="match status" value="1"/>
</dbReference>
<dbReference type="AlphaFoldDB" id="A0A101UYP5"/>
<dbReference type="InterPro" id="IPR033524">
    <property type="entry name" value="Glu/Leu/Phe/Val_DH_AS"/>
</dbReference>
<dbReference type="PROSITE" id="PS00074">
    <property type="entry name" value="GLFV_DEHYDROGENASE"/>
    <property type="match status" value="1"/>
</dbReference>
<dbReference type="PANTHER" id="PTHR11606:SF13">
    <property type="entry name" value="GLUTAMATE DEHYDROGENASE 1, MITOCHONDRIAL"/>
    <property type="match status" value="1"/>
</dbReference>
<protein>
    <recommendedName>
        <fullName evidence="3">Glutamate dehydrogenase</fullName>
    </recommendedName>
</protein>
<feature type="site" description="Important for catalysis" evidence="5">
    <location>
        <position position="116"/>
    </location>
</feature>
<feature type="active site" description="Proton donor" evidence="4">
    <location>
        <position position="74"/>
    </location>
</feature>
<dbReference type="InterPro" id="IPR006096">
    <property type="entry name" value="Glu/Leu/Phe/Val/Trp_DH_C"/>
</dbReference>
<sequence length="392" mass="41510">MTPPLLSLTWTDDITGRQGFLVVDRLVRGVSSGGLRMRAGCTLDEVAGLARGMTMKEALHYDPEARYVPLGGAKGGIDCDPRDPEAYALLVRYLRAMRPCLESFWTTGEDLGLSQDLVDRAAAEAGLVSSIQAVYPLLDDEATARRRLADAFAVDVDGIGLDELVGGCGVAESALAALDRAGVPYAATRVAVQGLGTMGGATARFLTRAGLTVVAVADVKGTIANPAGLDVETLLATRDAYGTVDRAALRPGDRELPGDAWLSADADILVPAAVSYAVDGANQARINARWIVEAANMPVLPEAEELLAARGVTVLPDIVVNSATNAWWWWTLFGDIGADADEAFAHIRRSMRALTELMLARAEADGTTPRAAAHTVVADRLPVIAARFGRYR</sequence>
<dbReference type="GO" id="GO:0006538">
    <property type="term" value="P:L-glutamate catabolic process"/>
    <property type="evidence" value="ECO:0007669"/>
    <property type="project" value="TreeGrafter"/>
</dbReference>
<dbReference type="SMART" id="SM00839">
    <property type="entry name" value="ELFV_dehydrog"/>
    <property type="match status" value="1"/>
</dbReference>
<feature type="domain" description="Glutamate/phenylalanine/leucine/valine/L-tryptophan dehydrogenase C-terminal" evidence="6">
    <location>
        <begin position="158"/>
        <end position="389"/>
    </location>
</feature>
<dbReference type="InterPro" id="IPR033922">
    <property type="entry name" value="NAD_bind_Glu_DH"/>
</dbReference>
<dbReference type="PANTHER" id="PTHR11606">
    <property type="entry name" value="GLUTAMATE DEHYDROGENASE"/>
    <property type="match status" value="1"/>
</dbReference>
<gene>
    <name evidence="7" type="ORF">AQJ91_20465</name>
</gene>
<keyword evidence="2 3" id="KW-0560">Oxidoreductase</keyword>
<dbReference type="InterPro" id="IPR006097">
    <property type="entry name" value="Glu/Leu/Phe/Val/Trp_DH_dimer"/>
</dbReference>
<dbReference type="STRING" id="909626.AQJ91_20465"/>
<accession>A0A101UYP5</accession>
<dbReference type="Pfam" id="PF00208">
    <property type="entry name" value="ELFV_dehydrog"/>
    <property type="match status" value="1"/>
</dbReference>
<organism evidence="7 8">
    <name type="scientific">Streptomyces dysideae</name>
    <dbReference type="NCBI Taxonomy" id="909626"/>
    <lineage>
        <taxon>Bacteria</taxon>
        <taxon>Bacillati</taxon>
        <taxon>Actinomycetota</taxon>
        <taxon>Actinomycetes</taxon>
        <taxon>Kitasatosporales</taxon>
        <taxon>Streptomycetaceae</taxon>
        <taxon>Streptomyces</taxon>
    </lineage>
</organism>
<evidence type="ECO:0000259" key="6">
    <source>
        <dbReference type="SMART" id="SM00839"/>
    </source>
</evidence>
<keyword evidence="8" id="KW-1185">Reference proteome</keyword>
<name>A0A101UYP5_9ACTN</name>
<dbReference type="InterPro" id="IPR014362">
    <property type="entry name" value="Glu_DH"/>
</dbReference>
<dbReference type="Proteomes" id="UP000053260">
    <property type="component" value="Unassembled WGS sequence"/>
</dbReference>
<evidence type="ECO:0000256" key="2">
    <source>
        <dbReference type="ARBA" id="ARBA00023002"/>
    </source>
</evidence>
<dbReference type="OrthoDB" id="9803297at2"/>
<dbReference type="EMBL" id="LMXB01000053">
    <property type="protein sequence ID" value="KUO19335.1"/>
    <property type="molecule type" value="Genomic_DNA"/>
</dbReference>
<dbReference type="PIRSF" id="PIRSF000185">
    <property type="entry name" value="Glu_DH"/>
    <property type="match status" value="1"/>
</dbReference>
<dbReference type="InterPro" id="IPR036291">
    <property type="entry name" value="NAD(P)-bd_dom_sf"/>
</dbReference>
<dbReference type="InterPro" id="IPR046346">
    <property type="entry name" value="Aminoacid_DH-like_N_sf"/>
</dbReference>
<evidence type="ECO:0000256" key="3">
    <source>
        <dbReference type="PIRNR" id="PIRNR000185"/>
    </source>
</evidence>
<dbReference type="RefSeq" id="WP_067023539.1">
    <property type="nucleotide sequence ID" value="NZ_KQ949086.1"/>
</dbReference>
<evidence type="ECO:0000256" key="4">
    <source>
        <dbReference type="PIRSR" id="PIRSR000185-1"/>
    </source>
</evidence>
<comment type="similarity">
    <text evidence="1 3">Belongs to the Glu/Leu/Phe/Val dehydrogenases family.</text>
</comment>
<dbReference type="GO" id="GO:0004352">
    <property type="term" value="F:glutamate dehydrogenase (NAD+) activity"/>
    <property type="evidence" value="ECO:0007669"/>
    <property type="project" value="TreeGrafter"/>
</dbReference>